<dbReference type="GO" id="GO:0016491">
    <property type="term" value="F:oxidoreductase activity"/>
    <property type="evidence" value="ECO:0007669"/>
    <property type="project" value="UniProtKB-KW"/>
</dbReference>
<dbReference type="OrthoDB" id="573392at2"/>
<evidence type="ECO:0000313" key="3">
    <source>
        <dbReference type="EMBL" id="SDG28220.1"/>
    </source>
</evidence>
<dbReference type="Gene3D" id="3.10.20.440">
    <property type="entry name" value="2Fe-2S iron-sulphur cluster binding domain, sarcosine oxidase, alpha subunit, N-terminal domain"/>
    <property type="match status" value="1"/>
</dbReference>
<evidence type="ECO:0000256" key="1">
    <source>
        <dbReference type="ARBA" id="ARBA00023002"/>
    </source>
</evidence>
<reference evidence="3 4" key="1">
    <citation type="submission" date="2016-10" db="EMBL/GenBank/DDBJ databases">
        <authorList>
            <person name="Varghese N."/>
            <person name="Submissions S."/>
        </authorList>
    </citation>
    <scope>NUCLEOTIDE SEQUENCE [LARGE SCALE GENOMIC DNA]</scope>
    <source>
        <strain evidence="3 4">DSM 18839</strain>
    </source>
</reference>
<dbReference type="GO" id="GO:0051536">
    <property type="term" value="F:iron-sulfur cluster binding"/>
    <property type="evidence" value="ECO:0007669"/>
    <property type="project" value="InterPro"/>
</dbReference>
<dbReference type="Proteomes" id="UP000198615">
    <property type="component" value="Unassembled WGS sequence"/>
</dbReference>
<dbReference type="Pfam" id="PF13510">
    <property type="entry name" value="Fer2_4"/>
    <property type="match status" value="1"/>
</dbReference>
<keyword evidence="1" id="KW-0560">Oxidoreductase</keyword>
<protein>
    <submittedName>
        <fullName evidence="3">2Fe-2S iron-sulfur cluster binding domain-containing protein</fullName>
    </submittedName>
</protein>
<dbReference type="InterPro" id="IPR001041">
    <property type="entry name" value="2Fe-2S_ferredoxin-type"/>
</dbReference>
<dbReference type="InterPro" id="IPR042204">
    <property type="entry name" value="2Fe-2S-bd_N"/>
</dbReference>
<dbReference type="EMBL" id="FNBW01000013">
    <property type="protein sequence ID" value="SDG28220.1"/>
    <property type="molecule type" value="Genomic_DNA"/>
</dbReference>
<accession>A0A8G2BL88</accession>
<dbReference type="RefSeq" id="WP_093152943.1">
    <property type="nucleotide sequence ID" value="NZ_FNBW01000013.1"/>
</dbReference>
<dbReference type="SUPFAM" id="SSF54292">
    <property type="entry name" value="2Fe-2S ferredoxin-like"/>
    <property type="match status" value="1"/>
</dbReference>
<dbReference type="InterPro" id="IPR036010">
    <property type="entry name" value="2Fe-2S_ferredoxin-like_sf"/>
</dbReference>
<gene>
    <name evidence="3" type="ORF">SAMN05660686_03899</name>
</gene>
<dbReference type="AlphaFoldDB" id="A0A8G2BL88"/>
<comment type="caution">
    <text evidence="3">The sequence shown here is derived from an EMBL/GenBank/DDBJ whole genome shotgun (WGS) entry which is preliminary data.</text>
</comment>
<evidence type="ECO:0000313" key="4">
    <source>
        <dbReference type="Proteomes" id="UP000198615"/>
    </source>
</evidence>
<name>A0A8G2BL88_9PROT</name>
<feature type="domain" description="2Fe-2S ferredoxin-type" evidence="2">
    <location>
        <begin position="13"/>
        <end position="95"/>
    </location>
</feature>
<keyword evidence="4" id="KW-1185">Reference proteome</keyword>
<proteinExistence type="predicted"/>
<evidence type="ECO:0000259" key="2">
    <source>
        <dbReference type="PROSITE" id="PS51085"/>
    </source>
</evidence>
<sequence>MTFARLAGPTKAAAVTLTVDGQRIAARDGDTVAAALLAAGRQAIRRSAVTGEPRAPYCQMGVCFECLVEIDGVADRQACLVPVRNGMVVATQQGEG</sequence>
<dbReference type="PROSITE" id="PS51085">
    <property type="entry name" value="2FE2S_FER_2"/>
    <property type="match status" value="1"/>
</dbReference>
<organism evidence="3 4">
    <name type="scientific">Thalassobaculum litoreum DSM 18839</name>
    <dbReference type="NCBI Taxonomy" id="1123362"/>
    <lineage>
        <taxon>Bacteria</taxon>
        <taxon>Pseudomonadati</taxon>
        <taxon>Pseudomonadota</taxon>
        <taxon>Alphaproteobacteria</taxon>
        <taxon>Rhodospirillales</taxon>
        <taxon>Thalassobaculaceae</taxon>
        <taxon>Thalassobaculum</taxon>
    </lineage>
</organism>